<dbReference type="InterPro" id="IPR041685">
    <property type="entry name" value="AAA_GajA/Old/RecF-like"/>
</dbReference>
<dbReference type="GO" id="GO:0004519">
    <property type="term" value="F:endonuclease activity"/>
    <property type="evidence" value="ECO:0007669"/>
    <property type="project" value="UniProtKB-KW"/>
</dbReference>
<protein>
    <submittedName>
        <fullName evidence="4">ATP-dependent endonuclease</fullName>
    </submittedName>
</protein>
<dbReference type="InterPro" id="IPR051396">
    <property type="entry name" value="Bact_Antivir_Def_Nuclease"/>
</dbReference>
<dbReference type="InterPro" id="IPR027417">
    <property type="entry name" value="P-loop_NTPase"/>
</dbReference>
<feature type="coiled-coil region" evidence="1">
    <location>
        <begin position="405"/>
        <end position="432"/>
    </location>
</feature>
<feature type="domain" description="OLD protein-like TOPRIM" evidence="3">
    <location>
        <begin position="450"/>
        <end position="520"/>
    </location>
</feature>
<dbReference type="Pfam" id="PF20469">
    <property type="entry name" value="OLD-like_TOPRIM"/>
    <property type="match status" value="1"/>
</dbReference>
<keyword evidence="4" id="KW-0378">Hydrolase</keyword>
<proteinExistence type="predicted"/>
<dbReference type="PANTHER" id="PTHR43581:SF4">
    <property type="entry name" value="ATP_GTP PHOSPHATASE"/>
    <property type="match status" value="1"/>
</dbReference>
<feature type="domain" description="Endonuclease GajA/Old nuclease/RecF-like AAA" evidence="2">
    <location>
        <begin position="1"/>
        <end position="394"/>
    </location>
</feature>
<dbReference type="InterPro" id="IPR034139">
    <property type="entry name" value="TOPRIM_OLD"/>
</dbReference>
<dbReference type="SUPFAM" id="SSF52540">
    <property type="entry name" value="P-loop containing nucleoside triphosphate hydrolases"/>
    <property type="match status" value="1"/>
</dbReference>
<evidence type="ECO:0000259" key="3">
    <source>
        <dbReference type="Pfam" id="PF20469"/>
    </source>
</evidence>
<reference evidence="4" key="1">
    <citation type="submission" date="2023-01" db="EMBL/GenBank/DDBJ databases">
        <title>Sulfurovum sp. zt1-1 genome assembly.</title>
        <authorList>
            <person name="Wang J."/>
        </authorList>
    </citation>
    <scope>NUCLEOTIDE SEQUENCE</scope>
    <source>
        <strain evidence="4">Zt1-1</strain>
    </source>
</reference>
<evidence type="ECO:0000313" key="4">
    <source>
        <dbReference type="EMBL" id="MDM5270775.1"/>
    </source>
</evidence>
<dbReference type="PANTHER" id="PTHR43581">
    <property type="entry name" value="ATP/GTP PHOSPHATASE"/>
    <property type="match status" value="1"/>
</dbReference>
<dbReference type="Pfam" id="PF13175">
    <property type="entry name" value="AAA_15"/>
    <property type="match status" value="1"/>
</dbReference>
<dbReference type="Proteomes" id="UP001169069">
    <property type="component" value="Unassembled WGS sequence"/>
</dbReference>
<accession>A0ABT7QVB4</accession>
<comment type="caution">
    <text evidence="4">The sequence shown here is derived from an EMBL/GenBank/DDBJ whole genome shotgun (WGS) entry which is preliminary data.</text>
</comment>
<keyword evidence="5" id="KW-1185">Reference proteome</keyword>
<dbReference type="Gene3D" id="3.40.50.300">
    <property type="entry name" value="P-loop containing nucleotide triphosphate hydrolases"/>
    <property type="match status" value="1"/>
</dbReference>
<dbReference type="CDD" id="cd01026">
    <property type="entry name" value="TOPRIM_OLD"/>
    <property type="match status" value="1"/>
</dbReference>
<evidence type="ECO:0000313" key="5">
    <source>
        <dbReference type="Proteomes" id="UP001169069"/>
    </source>
</evidence>
<evidence type="ECO:0000256" key="1">
    <source>
        <dbReference type="SAM" id="Coils"/>
    </source>
</evidence>
<name>A0ABT7QVB4_9BACT</name>
<dbReference type="EMBL" id="JAQIBD010000001">
    <property type="protein sequence ID" value="MDM5270775.1"/>
    <property type="molecule type" value="Genomic_DNA"/>
</dbReference>
<evidence type="ECO:0000259" key="2">
    <source>
        <dbReference type="Pfam" id="PF13175"/>
    </source>
</evidence>
<keyword evidence="1" id="KW-0175">Coiled coil</keyword>
<sequence length="699" mass="81107">MKIKKIDVNNYRLLKNFSLDLEDELSLVIGKNNSGKTSLLVVLNKFLNNGNFTSNDFNLDYKKEILKFMIEGIPAENDYLLDGIRLRLHIEYNESDDLSNISNLMMDLDEANNEIILDFEYVLTYAKLQQMKTDFDAYTVFTGTEEDKFNSFFKNEFDEYFDHTQKSVLLDADHKVEEFIDLKKEGISLKNIINYRFISAKREVSNKDIDKTLSTQTSKIYKKTESTPEQKTAIDNFKKTLLDTDNVLDSNYQIIFGDVVEKVKKFGGIKEGESNITVHSTLQHRELLDGNTTVMYSHEGDSLPEHYNGLGYMNLISMIFEIEMLLIDFKRTLDEKPADINLLFIEEPEAHTHPQMQYIFIKNIKSLLADGIKRQDEINRELQYIISTHSSHIVSESNFDDIKYLQRLNNQNSVISKNLKDLEKEYEANREEETYRFLKQYLTLNRAELFFADKAILIEGDTERILLPTMMKKIDEESSPEDEKLLSQNISIVEVGAHSKLFESFIDFIGVKTLIITDIDSGKEVMVDGRRTIQACRVAEAEAIETSNSSLKYFFGSSNLSDYVDRELNNKILVKNSETKVWELKEDGFVLIVYQTKEKDSDNIEYHARSFEDSFSHINKNFMKNDSNTFSSLTKKWLKKFKDDDIDCYDFAEKAVTKKPPLAIEILMNSNRTPTDGDDIVTWDIPSYIKEGLIWLRDN</sequence>
<dbReference type="RefSeq" id="WP_289412051.1">
    <property type="nucleotide sequence ID" value="NZ_JAQIBD010000001.1"/>
</dbReference>
<keyword evidence="4" id="KW-0540">Nuclease</keyword>
<keyword evidence="4" id="KW-0255">Endonuclease</keyword>
<organism evidence="4 5">
    <name type="scientific">Sulfurovum zhangzhouensis</name>
    <dbReference type="NCBI Taxonomy" id="3019067"/>
    <lineage>
        <taxon>Bacteria</taxon>
        <taxon>Pseudomonadati</taxon>
        <taxon>Campylobacterota</taxon>
        <taxon>Epsilonproteobacteria</taxon>
        <taxon>Campylobacterales</taxon>
        <taxon>Sulfurovaceae</taxon>
        <taxon>Sulfurovum</taxon>
    </lineage>
</organism>
<gene>
    <name evidence="4" type="ORF">PGH07_01135</name>
</gene>